<dbReference type="SUPFAM" id="SSF48371">
    <property type="entry name" value="ARM repeat"/>
    <property type="match status" value="1"/>
</dbReference>
<feature type="compositionally biased region" description="Basic and acidic residues" evidence="2">
    <location>
        <begin position="1088"/>
        <end position="1102"/>
    </location>
</feature>
<dbReference type="InterPro" id="IPR016024">
    <property type="entry name" value="ARM-type_fold"/>
</dbReference>
<feature type="compositionally biased region" description="Low complexity" evidence="2">
    <location>
        <begin position="1250"/>
        <end position="1262"/>
    </location>
</feature>
<protein>
    <submittedName>
        <fullName evidence="5">Lipopolysaccharide-responsive and beige-like anchor protein</fullName>
    </submittedName>
</protein>
<dbReference type="Pfam" id="PF15787">
    <property type="entry name" value="DUF4704"/>
    <property type="match status" value="1"/>
</dbReference>
<name>A0ABQ8N373_LABRO</name>
<dbReference type="InterPro" id="IPR013320">
    <property type="entry name" value="ConA-like_dom_sf"/>
</dbReference>
<keyword evidence="1" id="KW-0853">WD repeat</keyword>
<comment type="caution">
    <text evidence="5">The sequence shown here is derived from an EMBL/GenBank/DDBJ whole genome shotgun (WGS) entry which is preliminary data.</text>
</comment>
<dbReference type="Gene3D" id="2.60.120.200">
    <property type="match status" value="1"/>
</dbReference>
<feature type="compositionally biased region" description="Polar residues" evidence="2">
    <location>
        <begin position="1109"/>
        <end position="1119"/>
    </location>
</feature>
<dbReference type="PANTHER" id="PTHR13743">
    <property type="entry name" value="BEIGE/BEACH-RELATED"/>
    <property type="match status" value="1"/>
</dbReference>
<evidence type="ECO:0000256" key="1">
    <source>
        <dbReference type="ARBA" id="ARBA00022574"/>
    </source>
</evidence>
<evidence type="ECO:0000313" key="6">
    <source>
        <dbReference type="Proteomes" id="UP000830375"/>
    </source>
</evidence>
<accession>A0ABQ8N373</accession>
<feature type="compositionally biased region" description="Basic and acidic residues" evidence="2">
    <location>
        <begin position="1733"/>
        <end position="1747"/>
    </location>
</feature>
<feature type="compositionally biased region" description="Polar residues" evidence="2">
    <location>
        <begin position="1263"/>
        <end position="1284"/>
    </location>
</feature>
<dbReference type="InterPro" id="IPR050865">
    <property type="entry name" value="BEACH_Domain"/>
</dbReference>
<feature type="domain" description="Neurobeachin alpha-solenoid region" evidence="4">
    <location>
        <begin position="8"/>
        <end position="130"/>
    </location>
</feature>
<dbReference type="Gene3D" id="1.25.10.10">
    <property type="entry name" value="Leucine-rich Repeat Variant"/>
    <property type="match status" value="1"/>
</dbReference>
<feature type="compositionally biased region" description="Basic and acidic residues" evidence="2">
    <location>
        <begin position="1021"/>
        <end position="1074"/>
    </location>
</feature>
<evidence type="ECO:0000259" key="3">
    <source>
        <dbReference type="Pfam" id="PF15787"/>
    </source>
</evidence>
<evidence type="ECO:0000259" key="4">
    <source>
        <dbReference type="Pfam" id="PF20425"/>
    </source>
</evidence>
<dbReference type="InterPro" id="IPR031570">
    <property type="entry name" value="NBEA/BDCP_DUF4704"/>
</dbReference>
<dbReference type="Pfam" id="PF20425">
    <property type="entry name" value="Neurobeachin"/>
    <property type="match status" value="1"/>
</dbReference>
<feature type="compositionally biased region" description="Polar residues" evidence="2">
    <location>
        <begin position="1675"/>
        <end position="1689"/>
    </location>
</feature>
<proteinExistence type="predicted"/>
<feature type="region of interest" description="Disordered" evidence="2">
    <location>
        <begin position="977"/>
        <end position="1284"/>
    </location>
</feature>
<dbReference type="PANTHER" id="PTHR13743:SF64">
    <property type="entry name" value="LIPOPOLYSACCHARIDE-RESPONSIVE AND BEIGE-LIKE ANCHOR PROTEIN"/>
    <property type="match status" value="1"/>
</dbReference>
<dbReference type="EMBL" id="JACTAM010000001">
    <property type="protein sequence ID" value="KAI2668563.1"/>
    <property type="molecule type" value="Genomic_DNA"/>
</dbReference>
<sequence length="1798" mass="198518">MIILPNPMLVGGQFDLEMNFIIQETESIICMVELLDKCDSTCQAEVWSMFTAVLKKSLRNLQACTEIGLIQLVLQRVDRADTMIADLMVDMLGVLASYSITVKELKLFFSKLKGEQGQWPPHAVKLLSVLKCMAQRNGPDSFFSFPGKSAAAIALPPIAKWPYQNGFTFHTWLRLDPINNINVDKDKPYLYCFRTSKSLGYSAHFVGGCLIVTALKSKAKGFQHCVKYDFKPQKWYMVTIVHIYNRWKNSEISCYVNGELASYGEITWFVNTSDTFDKCFLGSSETADANRVFCGQMGAVYLFSEALSAAQILAIYQLGPGYKGTFRHKAESDLLFAEHHKMLLYDGKLSASIAFTYNPRATDAQLCLESSPKDNASIFVHSPHALMLQDVKAVVTHSVQSAIHSIGGVQVLFPLFAQLDFLQHSGDELDTSVCCTLLSFVMELLKGSVAMQEQVLACKGFLVIGYSLEKSSKVHVTRPVLDIVLAFARYLSNLPTGVLLLKQLCDHILFNPTIWIHAPAKVQLVLYTYLATEFISTVTIYNAIRRVGTVLQIMHTLKYFYWVVNPLDRSGITPKGLDGPRPNQKEIHSLRAFLLLFVKQLIMKDHGVKEDELQSILNYLLTMHEDDNLMDVLQLLVALMSEHPGSMVQAFDQRNGIRVIFKLLASKSEGIRVQALKVLGYFLKYLSPKSSGLQLYPVGVLAVFEVDHSILTEQICTQVIHKQHPDPDSTVKIQNPQILKVIAALLKNAPAGAESMEVRRIFLSDMIKLFNNSRENRRSLLQCSVWQEWMLSLCFINPKNSEEQKITEMVYAIFRILLYHAIKYEWGGWRVWVDTLSITHSKVRTHKHTHKTTRMDGCMCVSKEMKPPFQPAHCRQTDVSADGPADTTAYPRVTLSLQHTKGSHVPFAGYSKVTFEEHKENLARMFVEYQRMGSEGGPEGRIRTISGVSHDSQFLASANGELNAEETAPSTVIELRVEDKVTDQPGDNDETRAQIPVTVSNILSRDEEEGQTDTVATSPETKTEDKGEQDTTKEPGKDNEVKNMEDNHKTEADMDGKHESVDSESRANEKERADLSVTDDADSTQTATDKDAKVETEAVKVSDEDDGKTSTAETVQNVQVEDKEKGSGDSSPEAVKEAKVEETSEASAHQETGTTGASALNEDNTDVPSGSNFVKVSDDSTEELSFVSATAGETDDNGAEKEDDGKEKETEKDEKPLQNEKVEESKEEPAPMVEVDLNRSTSTDETSLHTETTAGQQEQTAESISQDPGTSQDTLKAAGTETSATKTKEIKIARLDVSSVASDTERLELKDTSTTNLSTNQVAASSPTAQGSEGSSSARSTMFRIPEFKWSHMHQRLLTDLLFSIETDVQIHSTKTVMDFVNSSENVVFVHNTVHLVSQVVDNLIMACGGILPLLSAATSSSVNLSEDGADYEGCSYSDDDVVVDDDDDDDGTVLQHELENIEPSQGLSVEASLMFLQRLISLVDVLIFASSLNFTEIEAEKNMSSGGILRQCLRLVCAMAVRNCLECQQHTLGKSGAESSRGQQSLLGAAKSIPAQASSTSCQGYLCLSLSLSLLSRCSSIIKNLSKTVPLMPLCLSASPVDIVTGGMSPIRDLDRLLQDMDINRLRAVVFRDIEDSKQAQFLALAVVYFISVLMVSKYRDILEPHNDKRHAQRSQSVRSTESGQSDLENGLSPHRRDSSIEDGKTSVVPSDGETQSGPDAVSEALSTLSSEVKRGQEVTDRDSKGKNVNVKDILRSLVSAPSDDIVVDPSLIPPGFLGAVGDASRDQSVQFHSFDR</sequence>
<feature type="compositionally biased region" description="Basic and acidic residues" evidence="2">
    <location>
        <begin position="1198"/>
        <end position="1229"/>
    </location>
</feature>
<evidence type="ECO:0000313" key="5">
    <source>
        <dbReference type="EMBL" id="KAI2668563.1"/>
    </source>
</evidence>
<evidence type="ECO:0000256" key="2">
    <source>
        <dbReference type="SAM" id="MobiDB-lite"/>
    </source>
</evidence>
<feature type="compositionally biased region" description="Basic and acidic residues" evidence="2">
    <location>
        <begin position="1696"/>
        <end position="1706"/>
    </location>
</feature>
<reference evidence="5 6" key="1">
    <citation type="submission" date="2022-01" db="EMBL/GenBank/DDBJ databases">
        <title>A high-quality chromosome-level genome assembly of rohu carp, Labeo rohita.</title>
        <authorList>
            <person name="Arick M.A. II"/>
            <person name="Hsu C.-Y."/>
            <person name="Magbanua Z."/>
            <person name="Pechanova O."/>
            <person name="Grover C."/>
            <person name="Miller E."/>
            <person name="Thrash A."/>
            <person name="Ezzel L."/>
            <person name="Alam S."/>
            <person name="Benzie J."/>
            <person name="Hamilton M."/>
            <person name="Karsi A."/>
            <person name="Lawrence M.L."/>
            <person name="Peterson D.G."/>
        </authorList>
    </citation>
    <scope>NUCLEOTIDE SEQUENCE [LARGE SCALE GENOMIC DNA]</scope>
    <source>
        <strain evidence="6">BAU-BD-2019</strain>
        <tissue evidence="5">Blood</tissue>
    </source>
</reference>
<gene>
    <name evidence="5" type="ORF">H4Q32_005306</name>
</gene>
<dbReference type="Proteomes" id="UP000830375">
    <property type="component" value="Unassembled WGS sequence"/>
</dbReference>
<feature type="region of interest" description="Disordered" evidence="2">
    <location>
        <begin position="1301"/>
        <end position="1338"/>
    </location>
</feature>
<feature type="domain" description="DUF4704" evidence="3">
    <location>
        <begin position="378"/>
        <end position="841"/>
    </location>
</feature>
<dbReference type="InterPro" id="IPR046852">
    <property type="entry name" value="Neurobeachin_a-sol"/>
</dbReference>
<dbReference type="Pfam" id="PF13385">
    <property type="entry name" value="Laminin_G_3"/>
    <property type="match status" value="1"/>
</dbReference>
<feature type="compositionally biased region" description="Polar residues" evidence="2">
    <location>
        <begin position="1312"/>
        <end position="1338"/>
    </location>
</feature>
<keyword evidence="6" id="KW-1185">Reference proteome</keyword>
<feature type="region of interest" description="Disordered" evidence="2">
    <location>
        <begin position="1668"/>
        <end position="1748"/>
    </location>
</feature>
<dbReference type="InterPro" id="IPR011989">
    <property type="entry name" value="ARM-like"/>
</dbReference>
<dbReference type="SUPFAM" id="SSF49899">
    <property type="entry name" value="Concanavalin A-like lectins/glucanases"/>
    <property type="match status" value="1"/>
</dbReference>
<feature type="compositionally biased region" description="Polar residues" evidence="2">
    <location>
        <begin position="1145"/>
        <end position="1174"/>
    </location>
</feature>
<organism evidence="5 6">
    <name type="scientific">Labeo rohita</name>
    <name type="common">Indian major carp</name>
    <name type="synonym">Cyprinus rohita</name>
    <dbReference type="NCBI Taxonomy" id="84645"/>
    <lineage>
        <taxon>Eukaryota</taxon>
        <taxon>Metazoa</taxon>
        <taxon>Chordata</taxon>
        <taxon>Craniata</taxon>
        <taxon>Vertebrata</taxon>
        <taxon>Euteleostomi</taxon>
        <taxon>Actinopterygii</taxon>
        <taxon>Neopterygii</taxon>
        <taxon>Teleostei</taxon>
        <taxon>Ostariophysi</taxon>
        <taxon>Cypriniformes</taxon>
        <taxon>Cyprinidae</taxon>
        <taxon>Labeoninae</taxon>
        <taxon>Labeonini</taxon>
        <taxon>Labeo</taxon>
    </lineage>
</organism>